<keyword evidence="6" id="KW-1003">Cell membrane</keyword>
<dbReference type="EMBL" id="PIUM01000032">
    <property type="protein sequence ID" value="PKU22449.1"/>
    <property type="molecule type" value="Genomic_DNA"/>
</dbReference>
<evidence type="ECO:0000256" key="5">
    <source>
        <dbReference type="ARBA" id="ARBA00022448"/>
    </source>
</evidence>
<gene>
    <name evidence="14" type="ORF">CWS72_21860</name>
</gene>
<comment type="subcellular location">
    <subcellularLocation>
        <location evidence="2">Cell inner membrane</location>
        <topology evidence="2">Single-pass type II membrane protein</topology>
    </subcellularLocation>
    <subcellularLocation>
        <location evidence="12">Cell membrane</location>
        <topology evidence="12">Single-pass type II membrane protein</topology>
    </subcellularLocation>
</comment>
<evidence type="ECO:0000256" key="8">
    <source>
        <dbReference type="ARBA" id="ARBA00022692"/>
    </source>
</evidence>
<keyword evidence="8 12" id="KW-0812">Transmembrane</keyword>
<dbReference type="Gene3D" id="3.30.420.270">
    <property type="match status" value="1"/>
</dbReference>
<comment type="similarity">
    <text evidence="3 12">Belongs to the ExbD/TolR family.</text>
</comment>
<dbReference type="InterPro" id="IPR003400">
    <property type="entry name" value="ExbD"/>
</dbReference>
<evidence type="ECO:0000256" key="7">
    <source>
        <dbReference type="ARBA" id="ARBA00022519"/>
    </source>
</evidence>
<dbReference type="GO" id="GO:0015031">
    <property type="term" value="P:protein transport"/>
    <property type="evidence" value="ECO:0007669"/>
    <property type="project" value="UniProtKB-KW"/>
</dbReference>
<evidence type="ECO:0000313" key="14">
    <source>
        <dbReference type="EMBL" id="PKU22449.1"/>
    </source>
</evidence>
<keyword evidence="11 13" id="KW-0472">Membrane</keyword>
<proteinExistence type="inferred from homology"/>
<comment type="subunit">
    <text evidence="4">The accessory proteins ExbB and ExbD seem to form a complex with TonB.</text>
</comment>
<dbReference type="AlphaFoldDB" id="A0A2N3PPW8"/>
<accession>A0A2N3PPW8</accession>
<dbReference type="GO" id="GO:0022857">
    <property type="term" value="F:transmembrane transporter activity"/>
    <property type="evidence" value="ECO:0007669"/>
    <property type="project" value="InterPro"/>
</dbReference>
<keyword evidence="9 12" id="KW-0653">Protein transport</keyword>
<dbReference type="OrthoDB" id="8858387at2"/>
<evidence type="ECO:0000256" key="6">
    <source>
        <dbReference type="ARBA" id="ARBA00022475"/>
    </source>
</evidence>
<evidence type="ECO:0000256" key="2">
    <source>
        <dbReference type="ARBA" id="ARBA00004249"/>
    </source>
</evidence>
<dbReference type="RefSeq" id="WP_101252773.1">
    <property type="nucleotide sequence ID" value="NZ_PIUM01000032.1"/>
</dbReference>
<dbReference type="PANTHER" id="PTHR30558:SF12">
    <property type="entry name" value="BIOPOLYMER TRANSPORT PROTEIN EXBD"/>
    <property type="match status" value="1"/>
</dbReference>
<dbReference type="PANTHER" id="PTHR30558">
    <property type="entry name" value="EXBD MEMBRANE COMPONENT OF PMF-DRIVEN MACROMOLECULE IMPORT SYSTEM"/>
    <property type="match status" value="1"/>
</dbReference>
<protein>
    <submittedName>
        <fullName evidence="14">Biopolymer transporter ExbD</fullName>
    </submittedName>
</protein>
<feature type="transmembrane region" description="Helical" evidence="13">
    <location>
        <begin position="12"/>
        <end position="33"/>
    </location>
</feature>
<reference evidence="15" key="1">
    <citation type="submission" date="2017-12" db="EMBL/GenBank/DDBJ databases">
        <title>Draft genome sequence of Telmatospirillum siberiense 26-4b1T, an acidotolerant peatland alphaproteobacterium potentially involved in sulfur cycling.</title>
        <authorList>
            <person name="Hausmann B."/>
            <person name="Pjevac P."/>
            <person name="Schreck K."/>
            <person name="Herbold C.W."/>
            <person name="Daims H."/>
            <person name="Wagner M."/>
            <person name="Pester M."/>
            <person name="Loy A."/>
        </authorList>
    </citation>
    <scope>NUCLEOTIDE SEQUENCE [LARGE SCALE GENOMIC DNA]</scope>
    <source>
        <strain evidence="15">26-4b1</strain>
    </source>
</reference>
<evidence type="ECO:0000256" key="3">
    <source>
        <dbReference type="ARBA" id="ARBA00005811"/>
    </source>
</evidence>
<evidence type="ECO:0000256" key="4">
    <source>
        <dbReference type="ARBA" id="ARBA00011471"/>
    </source>
</evidence>
<sequence length="125" mass="13781">MDEKPFESMNVIPFVDIMLVLLTIVLTTSSFIASGRLAVDLPQASQNMPDTKEDHSIELGLDGAISFDGRIVTLDGLKAELTPLKPDSTFVVRADRNIAFQRFVDVADLLRQLAFTKVAIQTETN</sequence>
<evidence type="ECO:0000256" key="12">
    <source>
        <dbReference type="RuleBase" id="RU003879"/>
    </source>
</evidence>
<evidence type="ECO:0000313" key="15">
    <source>
        <dbReference type="Proteomes" id="UP000233293"/>
    </source>
</evidence>
<dbReference type="Pfam" id="PF02472">
    <property type="entry name" value="ExbD"/>
    <property type="match status" value="1"/>
</dbReference>
<evidence type="ECO:0000256" key="9">
    <source>
        <dbReference type="ARBA" id="ARBA00022927"/>
    </source>
</evidence>
<comment type="caution">
    <text evidence="14">The sequence shown here is derived from an EMBL/GenBank/DDBJ whole genome shotgun (WGS) entry which is preliminary data.</text>
</comment>
<name>A0A2N3PPW8_9PROT</name>
<organism evidence="14 15">
    <name type="scientific">Telmatospirillum siberiense</name>
    <dbReference type="NCBI Taxonomy" id="382514"/>
    <lineage>
        <taxon>Bacteria</taxon>
        <taxon>Pseudomonadati</taxon>
        <taxon>Pseudomonadota</taxon>
        <taxon>Alphaproteobacteria</taxon>
        <taxon>Rhodospirillales</taxon>
        <taxon>Rhodospirillaceae</taxon>
        <taxon>Telmatospirillum</taxon>
    </lineage>
</organism>
<keyword evidence="7" id="KW-0997">Cell inner membrane</keyword>
<keyword evidence="5 12" id="KW-0813">Transport</keyword>
<evidence type="ECO:0000256" key="10">
    <source>
        <dbReference type="ARBA" id="ARBA00022989"/>
    </source>
</evidence>
<evidence type="ECO:0000256" key="11">
    <source>
        <dbReference type="ARBA" id="ARBA00023136"/>
    </source>
</evidence>
<dbReference type="Proteomes" id="UP000233293">
    <property type="component" value="Unassembled WGS sequence"/>
</dbReference>
<evidence type="ECO:0000256" key="1">
    <source>
        <dbReference type="ARBA" id="ARBA00003540"/>
    </source>
</evidence>
<comment type="function">
    <text evidence="1">Involved in the TonB-dependent energy-dependent transport of various receptor-bound substrates.</text>
</comment>
<keyword evidence="15" id="KW-1185">Reference proteome</keyword>
<keyword evidence="10 13" id="KW-1133">Transmembrane helix</keyword>
<dbReference type="GO" id="GO:0005886">
    <property type="term" value="C:plasma membrane"/>
    <property type="evidence" value="ECO:0007669"/>
    <property type="project" value="UniProtKB-SubCell"/>
</dbReference>
<evidence type="ECO:0000256" key="13">
    <source>
        <dbReference type="SAM" id="Phobius"/>
    </source>
</evidence>